<reference evidence="8 9" key="1">
    <citation type="journal article" date="2023" name="Elife">
        <title>Identification of key yeast species and microbe-microbe interactions impacting larval growth of Drosophila in the wild.</title>
        <authorList>
            <person name="Mure A."/>
            <person name="Sugiura Y."/>
            <person name="Maeda R."/>
            <person name="Honda K."/>
            <person name="Sakurai N."/>
            <person name="Takahashi Y."/>
            <person name="Watada M."/>
            <person name="Katoh T."/>
            <person name="Gotoh A."/>
            <person name="Gotoh Y."/>
            <person name="Taniguchi I."/>
            <person name="Nakamura K."/>
            <person name="Hayashi T."/>
            <person name="Katayama T."/>
            <person name="Uemura T."/>
            <person name="Hattori Y."/>
        </authorList>
    </citation>
    <scope>NUCLEOTIDE SEQUENCE [LARGE SCALE GENOMIC DNA]</scope>
    <source>
        <strain evidence="8 9">KH-74</strain>
    </source>
</reference>
<keyword evidence="5" id="KW-0256">Endoplasmic reticulum</keyword>
<dbReference type="InterPro" id="IPR019383">
    <property type="entry name" value="Golgin_A_7/ERF4"/>
</dbReference>
<dbReference type="Proteomes" id="UP001377567">
    <property type="component" value="Unassembled WGS sequence"/>
</dbReference>
<comment type="subcellular location">
    <subcellularLocation>
        <location evidence="1">Endoplasmic reticulum membrane</location>
        <topology evidence="1">Peripheral membrane protein</topology>
    </subcellularLocation>
</comment>
<dbReference type="GO" id="GO:0031211">
    <property type="term" value="C:endoplasmic reticulum palmitoyltransferase complex"/>
    <property type="evidence" value="ECO:0007669"/>
    <property type="project" value="TreeGrafter"/>
</dbReference>
<dbReference type="AlphaFoldDB" id="A0AAV5S2T5"/>
<evidence type="ECO:0000256" key="3">
    <source>
        <dbReference type="ARBA" id="ARBA00011396"/>
    </source>
</evidence>
<proteinExistence type="inferred from homology"/>
<keyword evidence="6" id="KW-0472">Membrane</keyword>
<dbReference type="PANTHER" id="PTHR13254">
    <property type="entry name" value="GOLGI AUTOANTIGEN, GOLGIN SUBFAMILY A, 7"/>
    <property type="match status" value="1"/>
</dbReference>
<evidence type="ECO:0000256" key="2">
    <source>
        <dbReference type="ARBA" id="ARBA00007732"/>
    </source>
</evidence>
<evidence type="ECO:0000256" key="5">
    <source>
        <dbReference type="ARBA" id="ARBA00022824"/>
    </source>
</evidence>
<evidence type="ECO:0000313" key="8">
    <source>
        <dbReference type="EMBL" id="GMM57863.1"/>
    </source>
</evidence>
<dbReference type="GO" id="GO:0006612">
    <property type="term" value="P:protein targeting to membrane"/>
    <property type="evidence" value="ECO:0007669"/>
    <property type="project" value="TreeGrafter"/>
</dbReference>
<sequence>MDSDAVDDPVLFFNYHEFSETFYADLGAPGAPREHPETEALVITHFPNVHAPRGSQLYRTTRVVRVPRRFDISMHYPNFSEQLPGLEPAAIVAEDKGDSNDDSRSMMSFADALAAGQHADGAGKARLPRFIPRGVHDGQVFGCTSASPLSNMLTPEQFQQIVHEVNVHLEREFRALSWRNWAGILLSVLTFGLWPWVAKHLRGAAPGQSGLDACIERCNASPLFMQQHLVLLHPRDSAYLSLDFQIASPT</sequence>
<dbReference type="InterPro" id="IPR051371">
    <property type="entry name" value="Ras_palmitoyltransferase"/>
</dbReference>
<organism evidence="8 9">
    <name type="scientific">Maudiozyma humilis</name>
    <name type="common">Sour dough yeast</name>
    <name type="synonym">Kazachstania humilis</name>
    <dbReference type="NCBI Taxonomy" id="51915"/>
    <lineage>
        <taxon>Eukaryota</taxon>
        <taxon>Fungi</taxon>
        <taxon>Dikarya</taxon>
        <taxon>Ascomycota</taxon>
        <taxon>Saccharomycotina</taxon>
        <taxon>Saccharomycetes</taxon>
        <taxon>Saccharomycetales</taxon>
        <taxon>Saccharomycetaceae</taxon>
        <taxon>Maudiozyma</taxon>
    </lineage>
</organism>
<feature type="domain" description="Golgin subfamily A member 7/ERF4" evidence="7">
    <location>
        <begin position="63"/>
        <end position="243"/>
    </location>
</feature>
<evidence type="ECO:0000313" key="9">
    <source>
        <dbReference type="Proteomes" id="UP001377567"/>
    </source>
</evidence>
<dbReference type="PANTHER" id="PTHR13254:SF0">
    <property type="entry name" value="GOLGIN SUBFAMILY A MEMBER 7_ERF4 DOMAIN-CONTAINING PROTEIN"/>
    <property type="match status" value="1"/>
</dbReference>
<comment type="caution">
    <text evidence="8">The sequence shown here is derived from an EMBL/GenBank/DDBJ whole genome shotgun (WGS) entry which is preliminary data.</text>
</comment>
<dbReference type="Pfam" id="PF10256">
    <property type="entry name" value="Erf4"/>
    <property type="match status" value="1"/>
</dbReference>
<comment type="subunit">
    <text evidence="3">Interacts with ERF2.</text>
</comment>
<dbReference type="GO" id="GO:0005789">
    <property type="term" value="C:endoplasmic reticulum membrane"/>
    <property type="evidence" value="ECO:0007669"/>
    <property type="project" value="UniProtKB-SubCell"/>
</dbReference>
<gene>
    <name evidence="8" type="ORF">DAKH74_044790</name>
</gene>
<dbReference type="EMBL" id="BTGD01000016">
    <property type="protein sequence ID" value="GMM57863.1"/>
    <property type="molecule type" value="Genomic_DNA"/>
</dbReference>
<evidence type="ECO:0000256" key="6">
    <source>
        <dbReference type="ARBA" id="ARBA00023136"/>
    </source>
</evidence>
<comment type="similarity">
    <text evidence="2">Belongs to the ERF4 family.</text>
</comment>
<protein>
    <recommendedName>
        <fullName evidence="4">Ras modification protein ERF4</fullName>
    </recommendedName>
</protein>
<name>A0AAV5S2T5_MAUHU</name>
<accession>A0AAV5S2T5</accession>
<evidence type="ECO:0000256" key="1">
    <source>
        <dbReference type="ARBA" id="ARBA00004406"/>
    </source>
</evidence>
<keyword evidence="9" id="KW-1185">Reference proteome</keyword>
<evidence type="ECO:0000259" key="7">
    <source>
        <dbReference type="Pfam" id="PF10256"/>
    </source>
</evidence>
<evidence type="ECO:0000256" key="4">
    <source>
        <dbReference type="ARBA" id="ARBA00018463"/>
    </source>
</evidence>